<evidence type="ECO:0008006" key="5">
    <source>
        <dbReference type="Google" id="ProtNLM"/>
    </source>
</evidence>
<organism evidence="1 3">
    <name type="scientific">Paracoccus halophilus</name>
    <dbReference type="NCBI Taxonomy" id="376733"/>
    <lineage>
        <taxon>Bacteria</taxon>
        <taxon>Pseudomonadati</taxon>
        <taxon>Pseudomonadota</taxon>
        <taxon>Alphaproteobacteria</taxon>
        <taxon>Rhodobacterales</taxon>
        <taxon>Paracoccaceae</taxon>
        <taxon>Paracoccus</taxon>
    </lineage>
</organism>
<protein>
    <recommendedName>
        <fullName evidence="5">3-dehydroquinate dehydratase</fullName>
    </recommendedName>
</protein>
<dbReference type="Proteomes" id="UP000182312">
    <property type="component" value="Unassembled WGS sequence"/>
</dbReference>
<dbReference type="RefSeq" id="WP_036739227.1">
    <property type="nucleotide sequence ID" value="NZ_FOJO01000005.1"/>
</dbReference>
<reference evidence="1 3" key="2">
    <citation type="submission" date="2014-10" db="EMBL/GenBank/DDBJ databases">
        <title>Paracoccus sanguinis sp. nov., isolated from clinical specimens of New York State patients.</title>
        <authorList>
            <person name="Mingle L.A."/>
            <person name="Cole J.A."/>
            <person name="Lapierre P."/>
            <person name="Musser K.A."/>
        </authorList>
    </citation>
    <scope>NUCLEOTIDE SEQUENCE [LARGE SCALE GENOMIC DNA]</scope>
    <source>
        <strain evidence="1 3">JCM 14014</strain>
    </source>
</reference>
<dbReference type="EMBL" id="FOJO01000005">
    <property type="protein sequence ID" value="SFA47606.1"/>
    <property type="molecule type" value="Genomic_DNA"/>
</dbReference>
<proteinExistence type="predicted"/>
<dbReference type="eggNOG" id="COG1618">
    <property type="taxonomic scope" value="Bacteria"/>
</dbReference>
<dbReference type="AlphaFoldDB" id="A0A099F5U5"/>
<dbReference type="OrthoDB" id="5918880at2"/>
<evidence type="ECO:0000313" key="4">
    <source>
        <dbReference type="Proteomes" id="UP000182312"/>
    </source>
</evidence>
<dbReference type="InterPro" id="IPR018912">
    <property type="entry name" value="DUF2478"/>
</dbReference>
<dbReference type="EMBL" id="JRKN01000005">
    <property type="protein sequence ID" value="KGJ05643.1"/>
    <property type="molecule type" value="Genomic_DNA"/>
</dbReference>
<dbReference type="Proteomes" id="UP000029846">
    <property type="component" value="Unassembled WGS sequence"/>
</dbReference>
<evidence type="ECO:0000313" key="2">
    <source>
        <dbReference type="EMBL" id="SFA47606.1"/>
    </source>
</evidence>
<name>A0A099F5U5_9RHOB</name>
<dbReference type="STRING" id="376733.SAMN04487972_105107"/>
<evidence type="ECO:0000313" key="3">
    <source>
        <dbReference type="Proteomes" id="UP000029846"/>
    </source>
</evidence>
<sequence length="169" mass="17692">MLGFITVTDTVGAADRLLTETADRLAAQGLRLAGAVQCNLDRGPDRDCDMDLRILGDAGPAIRISQSLGRGAQGCRLDSGALQQAVARAEAVLRGGADLVIVNKFGKQECFGRGFRDFIAEALARGIPVLLSVATGQLPGFRAFAGELAEPVSPATLLDWCRARAARAA</sequence>
<reference evidence="1 3" key="1">
    <citation type="submission" date="2014-09" db="EMBL/GenBank/DDBJ databases">
        <authorList>
            <person name="McGinnis J.M."/>
            <person name="Wolfgang W.J."/>
        </authorList>
    </citation>
    <scope>NUCLEOTIDE SEQUENCE [LARGE SCALE GENOMIC DNA]</scope>
    <source>
        <strain evidence="1 3">JCM 14014</strain>
    </source>
</reference>
<reference evidence="2 4" key="3">
    <citation type="submission" date="2016-10" db="EMBL/GenBank/DDBJ databases">
        <authorList>
            <person name="de Groot N.N."/>
        </authorList>
    </citation>
    <scope>NUCLEOTIDE SEQUENCE [LARGE SCALE GENOMIC DNA]</scope>
    <source>
        <strain evidence="2 4">CGMCC 1.6117</strain>
    </source>
</reference>
<accession>A0A099F5U5</accession>
<keyword evidence="3" id="KW-1185">Reference proteome</keyword>
<gene>
    <name evidence="1" type="ORF">IT41_05375</name>
    <name evidence="2" type="ORF">SAMN04487972_105107</name>
</gene>
<dbReference type="Pfam" id="PF10649">
    <property type="entry name" value="DUF2478"/>
    <property type="match status" value="1"/>
</dbReference>
<evidence type="ECO:0000313" key="1">
    <source>
        <dbReference type="EMBL" id="KGJ05643.1"/>
    </source>
</evidence>